<organism evidence="2 3">
    <name type="scientific">Bacillus spongiae</name>
    <dbReference type="NCBI Taxonomy" id="2683610"/>
    <lineage>
        <taxon>Bacteria</taxon>
        <taxon>Bacillati</taxon>
        <taxon>Bacillota</taxon>
        <taxon>Bacilli</taxon>
        <taxon>Bacillales</taxon>
        <taxon>Bacillaceae</taxon>
        <taxon>Bacillus</taxon>
    </lineage>
</organism>
<dbReference type="EMBL" id="JBBAXC010000026">
    <property type="protein sequence ID" value="MEI5909427.1"/>
    <property type="molecule type" value="Genomic_DNA"/>
</dbReference>
<dbReference type="Proteomes" id="UP001312865">
    <property type="component" value="Unassembled WGS sequence"/>
</dbReference>
<protein>
    <submittedName>
        <fullName evidence="2">Phage antirepressor KilAC domain-containing protein</fullName>
    </submittedName>
</protein>
<dbReference type="SMART" id="SM01040">
    <property type="entry name" value="Bro-N"/>
    <property type="match status" value="1"/>
</dbReference>
<accession>A0ABU8HJG7</accession>
<feature type="domain" description="Bro-N" evidence="1">
    <location>
        <begin position="2"/>
        <end position="115"/>
    </location>
</feature>
<proteinExistence type="predicted"/>
<gene>
    <name evidence="2" type="ORF">WAK64_20575</name>
</gene>
<dbReference type="Pfam" id="PF02498">
    <property type="entry name" value="Bro-N"/>
    <property type="match status" value="1"/>
</dbReference>
<dbReference type="InterPro" id="IPR005039">
    <property type="entry name" value="Ant_C"/>
</dbReference>
<dbReference type="RefSeq" id="WP_336588871.1">
    <property type="nucleotide sequence ID" value="NZ_JBBAXC010000026.1"/>
</dbReference>
<keyword evidence="3" id="KW-1185">Reference proteome</keyword>
<evidence type="ECO:0000313" key="3">
    <source>
        <dbReference type="Proteomes" id="UP001312865"/>
    </source>
</evidence>
<sequence>MNLAIKQTNIFEGTQCDILENDKNEVFMTAEQIGNALGYATPRESINKLVSRNEDLREIEFSAEVKMTSTDGKAYNTRVFTEDGIYEVTMLSKTKKAKEFRRWIRGILKSLRKGDMKLVQNLDSYQINDPIKRAEVWIKEEQERQFLIDKVSDYEPKVKYLKQITGAEDTMTITQIAKDYALTARKLNKILYEEKVQYKVGKQWVLFADYHDKGYTKSETIHIPLEDGTDKVRVNTKWTQAGREFIDQILKNREAKLA</sequence>
<comment type="caution">
    <text evidence="2">The sequence shown here is derived from an EMBL/GenBank/DDBJ whole genome shotgun (WGS) entry which is preliminary data.</text>
</comment>
<dbReference type="PROSITE" id="PS51750">
    <property type="entry name" value="BRO_N"/>
    <property type="match status" value="1"/>
</dbReference>
<dbReference type="InterPro" id="IPR003497">
    <property type="entry name" value="BRO_N_domain"/>
</dbReference>
<reference evidence="2 3" key="1">
    <citation type="journal article" date="2018" name="J. Microbiol.">
        <title>Bacillus spongiae sp. nov., isolated from sponge of Jeju Island.</title>
        <authorList>
            <person name="Lee G.E."/>
            <person name="Im W.T."/>
            <person name="Park J.S."/>
        </authorList>
    </citation>
    <scope>NUCLEOTIDE SEQUENCE [LARGE SCALE GENOMIC DNA]</scope>
    <source>
        <strain evidence="2 3">135PIL107-10</strain>
    </source>
</reference>
<evidence type="ECO:0000313" key="2">
    <source>
        <dbReference type="EMBL" id="MEI5909427.1"/>
    </source>
</evidence>
<evidence type="ECO:0000259" key="1">
    <source>
        <dbReference type="PROSITE" id="PS51750"/>
    </source>
</evidence>
<dbReference type="Pfam" id="PF03374">
    <property type="entry name" value="ANT"/>
    <property type="match status" value="1"/>
</dbReference>
<name>A0ABU8HJG7_9BACI</name>